<name>A0AAU9R8F5_THLAR</name>
<organism evidence="2 3">
    <name type="scientific">Thlaspi arvense</name>
    <name type="common">Field penny-cress</name>
    <dbReference type="NCBI Taxonomy" id="13288"/>
    <lineage>
        <taxon>Eukaryota</taxon>
        <taxon>Viridiplantae</taxon>
        <taxon>Streptophyta</taxon>
        <taxon>Embryophyta</taxon>
        <taxon>Tracheophyta</taxon>
        <taxon>Spermatophyta</taxon>
        <taxon>Magnoliopsida</taxon>
        <taxon>eudicotyledons</taxon>
        <taxon>Gunneridae</taxon>
        <taxon>Pentapetalae</taxon>
        <taxon>rosids</taxon>
        <taxon>malvids</taxon>
        <taxon>Brassicales</taxon>
        <taxon>Brassicaceae</taxon>
        <taxon>Thlaspideae</taxon>
        <taxon>Thlaspi</taxon>
    </lineage>
</organism>
<dbReference type="EMBL" id="OU466857">
    <property type="protein sequence ID" value="CAH2033912.1"/>
    <property type="molecule type" value="Genomic_DNA"/>
</dbReference>
<sequence length="120" mass="13890">MEEDCGAFAADCVILSCCCQCLVLQVSVFAFFKIPRKLAQKMKKFVKRRCGETLQPTMKEEDVVKEDHWYGNGFAFEESSSRFNCTEDIEGLLQELSMNKEFVFGSFWRHQDSSDTLDFK</sequence>
<reference evidence="2 3" key="1">
    <citation type="submission" date="2022-03" db="EMBL/GenBank/DDBJ databases">
        <authorList>
            <person name="Nunn A."/>
            <person name="Chopra R."/>
            <person name="Nunn A."/>
            <person name="Contreras Garrido A."/>
        </authorList>
    </citation>
    <scope>NUCLEOTIDE SEQUENCE [LARGE SCALE GENOMIC DNA]</scope>
</reference>
<keyword evidence="3" id="KW-1185">Reference proteome</keyword>
<keyword evidence="1" id="KW-0472">Membrane</keyword>
<evidence type="ECO:0000313" key="3">
    <source>
        <dbReference type="Proteomes" id="UP000836841"/>
    </source>
</evidence>
<protein>
    <submittedName>
        <fullName evidence="2">Uncharacterized protein</fullName>
    </submittedName>
</protein>
<feature type="transmembrane region" description="Helical" evidence="1">
    <location>
        <begin position="6"/>
        <end position="32"/>
    </location>
</feature>
<dbReference type="AlphaFoldDB" id="A0AAU9R8F5"/>
<dbReference type="Proteomes" id="UP000836841">
    <property type="component" value="Chromosome 1"/>
</dbReference>
<keyword evidence="1" id="KW-0812">Transmembrane</keyword>
<proteinExistence type="predicted"/>
<dbReference type="PANTHER" id="PTHR33264:SF44">
    <property type="entry name" value="GENOME ASSEMBLY, CHROMOSOME: A08"/>
    <property type="match status" value="1"/>
</dbReference>
<dbReference type="PANTHER" id="PTHR33264">
    <property type="entry name" value="EXPRESSED PROTEIN"/>
    <property type="match status" value="1"/>
</dbReference>
<evidence type="ECO:0000256" key="1">
    <source>
        <dbReference type="SAM" id="Phobius"/>
    </source>
</evidence>
<evidence type="ECO:0000313" key="2">
    <source>
        <dbReference type="EMBL" id="CAH2033912.1"/>
    </source>
</evidence>
<gene>
    <name evidence="2" type="ORF">TAV2_LOCUS2274</name>
</gene>
<accession>A0AAU9R8F5</accession>
<keyword evidence="1" id="KW-1133">Transmembrane helix</keyword>